<reference evidence="1 2" key="1">
    <citation type="submission" date="2019-06" db="EMBL/GenBank/DDBJ databases">
        <title>Genome Sequence of the Brown Rot Fungal Pathogen Monilinia fructicola.</title>
        <authorList>
            <person name="De Miccolis Angelini R.M."/>
            <person name="Landi L."/>
            <person name="Abate D."/>
            <person name="Pollastro S."/>
            <person name="Romanazzi G."/>
            <person name="Faretra F."/>
        </authorList>
    </citation>
    <scope>NUCLEOTIDE SEQUENCE [LARGE SCALE GENOMIC DNA]</scope>
    <source>
        <strain evidence="1 2">Mfrc123</strain>
    </source>
</reference>
<keyword evidence="2" id="KW-1185">Reference proteome</keyword>
<comment type="caution">
    <text evidence="1">The sequence shown here is derived from an EMBL/GenBank/DDBJ whole genome shotgun (WGS) entry which is preliminary data.</text>
</comment>
<name>A0A5M9J7Y3_MONFR</name>
<evidence type="ECO:0000313" key="1">
    <source>
        <dbReference type="EMBL" id="KAA8565718.1"/>
    </source>
</evidence>
<accession>A0A5M9J7Y3</accession>
<organism evidence="1 2">
    <name type="scientific">Monilinia fructicola</name>
    <name type="common">Brown rot fungus</name>
    <name type="synonym">Ciboria fructicola</name>
    <dbReference type="NCBI Taxonomy" id="38448"/>
    <lineage>
        <taxon>Eukaryota</taxon>
        <taxon>Fungi</taxon>
        <taxon>Dikarya</taxon>
        <taxon>Ascomycota</taxon>
        <taxon>Pezizomycotina</taxon>
        <taxon>Leotiomycetes</taxon>
        <taxon>Helotiales</taxon>
        <taxon>Sclerotiniaceae</taxon>
        <taxon>Monilinia</taxon>
    </lineage>
</organism>
<protein>
    <submittedName>
        <fullName evidence="1">Uncharacterized protein</fullName>
    </submittedName>
</protein>
<gene>
    <name evidence="1" type="ORF">EYC84_009559</name>
</gene>
<sequence>MLRRRSRIASKSPTHSTIQYIQIILPFLPHLSFEVTYFLSPPYLQLHLHAYLFFICTCSEPKTNVRKNVPTPAMHICMPVPMYICTVKLEYEYVCAACAHQLKVFIFFVPLLSYTKFLCYS</sequence>
<proteinExistence type="predicted"/>
<evidence type="ECO:0000313" key="2">
    <source>
        <dbReference type="Proteomes" id="UP000322873"/>
    </source>
</evidence>
<dbReference type="EMBL" id="VICG01000013">
    <property type="protein sequence ID" value="KAA8565718.1"/>
    <property type="molecule type" value="Genomic_DNA"/>
</dbReference>
<dbReference type="Proteomes" id="UP000322873">
    <property type="component" value="Unassembled WGS sequence"/>
</dbReference>
<dbReference type="AlphaFoldDB" id="A0A5M9J7Y3"/>